<dbReference type="InterPro" id="IPR002937">
    <property type="entry name" value="Amino_oxidase"/>
</dbReference>
<keyword evidence="4" id="KW-0521">NADP</keyword>
<evidence type="ECO:0000256" key="2">
    <source>
        <dbReference type="ARBA" id="ARBA00022729"/>
    </source>
</evidence>
<feature type="domain" description="Amine oxidase" evidence="6">
    <location>
        <begin position="25"/>
        <end position="513"/>
    </location>
</feature>
<dbReference type="EMBL" id="UINC01003316">
    <property type="protein sequence ID" value="SVA05241.1"/>
    <property type="molecule type" value="Genomic_DNA"/>
</dbReference>
<dbReference type="SUPFAM" id="SSF51905">
    <property type="entry name" value="FAD/NAD(P)-binding domain"/>
    <property type="match status" value="1"/>
</dbReference>
<evidence type="ECO:0000259" key="6">
    <source>
        <dbReference type="Pfam" id="PF01593"/>
    </source>
</evidence>
<dbReference type="Pfam" id="PF01593">
    <property type="entry name" value="Amino_oxidase"/>
    <property type="match status" value="1"/>
</dbReference>
<keyword evidence="5" id="KW-0520">NAD</keyword>
<evidence type="ECO:0000256" key="1">
    <source>
        <dbReference type="ARBA" id="ARBA00022630"/>
    </source>
</evidence>
<reference evidence="7" key="1">
    <citation type="submission" date="2018-05" db="EMBL/GenBank/DDBJ databases">
        <authorList>
            <person name="Lanie J.A."/>
            <person name="Ng W.-L."/>
            <person name="Kazmierczak K.M."/>
            <person name="Andrzejewski T.M."/>
            <person name="Davidsen T.M."/>
            <person name="Wayne K.J."/>
            <person name="Tettelin H."/>
            <person name="Glass J.I."/>
            <person name="Rusch D."/>
            <person name="Podicherti R."/>
            <person name="Tsui H.-C.T."/>
            <person name="Winkler M.E."/>
        </authorList>
    </citation>
    <scope>NUCLEOTIDE SEQUENCE</scope>
</reference>
<dbReference type="Gene3D" id="3.50.50.60">
    <property type="entry name" value="FAD/NAD(P)-binding domain"/>
    <property type="match status" value="2"/>
</dbReference>
<evidence type="ECO:0000256" key="4">
    <source>
        <dbReference type="ARBA" id="ARBA00022857"/>
    </source>
</evidence>
<protein>
    <recommendedName>
        <fullName evidence="6">Amine oxidase domain-containing protein</fullName>
    </recommendedName>
</protein>
<keyword evidence="3" id="KW-0274">FAD</keyword>
<keyword evidence="1" id="KW-0285">Flavoprotein</keyword>
<accession>A0A381SPI8</accession>
<evidence type="ECO:0000256" key="3">
    <source>
        <dbReference type="ARBA" id="ARBA00022827"/>
    </source>
</evidence>
<dbReference type="GO" id="GO:0016491">
    <property type="term" value="F:oxidoreductase activity"/>
    <property type="evidence" value="ECO:0007669"/>
    <property type="project" value="InterPro"/>
</dbReference>
<evidence type="ECO:0000313" key="7">
    <source>
        <dbReference type="EMBL" id="SVA05241.1"/>
    </source>
</evidence>
<proteinExistence type="predicted"/>
<evidence type="ECO:0000256" key="5">
    <source>
        <dbReference type="ARBA" id="ARBA00023027"/>
    </source>
</evidence>
<gene>
    <name evidence="7" type="ORF">METZ01_LOCUS58095</name>
</gene>
<dbReference type="InterPro" id="IPR036188">
    <property type="entry name" value="FAD/NAD-bd_sf"/>
</dbReference>
<name>A0A381SPI8_9ZZZZ</name>
<dbReference type="InterPro" id="IPR052206">
    <property type="entry name" value="Retinol_saturase"/>
</dbReference>
<keyword evidence="2" id="KW-0732">Signal</keyword>
<dbReference type="AlphaFoldDB" id="A0A381SPI8"/>
<sequence>MPIGDRYKSTMAAENWDAVIIGSGISGLATARLLADAGKQVLVLEKHFKFGGYTHTFKRNNYEWDVGIHYIGGNLHKPNSFLRRLFDYLSNGNLHWARMDDIYDRMVFPDKTYDFITGKGAFLETMISYFPKEEKSIRNYIDLVDQVSKKSLSYYANKAIPGLLGSLAHPFMSKPFIKYAALSTKEVLTGLGCSTELIGVLTGQWGDYGLPPNQSSFGVQAMVARHYWEGGNYPVGGSRMIAETIIPGIQSRGGKVVLSTGVKEILTHKGKAFGVHLENGDEIKAKMVISSAGVKNTFEVLLKDKKIGSNGNVKLDQVQPSSGYYCLHIGLDKSAADLGLNNANLWVYPDYDHDLNLKNYLDDNDQPYPVVFISFPSAKDPSWDKNHPNTSTIEVITIAEFSKHKKWENKEWKNRGDEYEGFKESVSQNLLDVLYQKSPETNGHVDYYELSTPLTSRDLANYKEGELYGINHTPERFSQKWLKPQTPIKNLYLTGQDIVTAGVSAALMSGVITSSSILKRNLMKQFLN</sequence>
<dbReference type="PANTHER" id="PTHR46091:SF3">
    <property type="entry name" value="AMINE OXIDASE DOMAIN-CONTAINING PROTEIN"/>
    <property type="match status" value="1"/>
</dbReference>
<dbReference type="PANTHER" id="PTHR46091">
    <property type="entry name" value="BLR7054 PROTEIN"/>
    <property type="match status" value="1"/>
</dbReference>
<organism evidence="7">
    <name type="scientific">marine metagenome</name>
    <dbReference type="NCBI Taxonomy" id="408172"/>
    <lineage>
        <taxon>unclassified sequences</taxon>
        <taxon>metagenomes</taxon>
        <taxon>ecological metagenomes</taxon>
    </lineage>
</organism>